<gene>
    <name evidence="1" type="ORF">AVDCRST_MAG33-2725</name>
</gene>
<dbReference type="AlphaFoldDB" id="A0A6J4VBM7"/>
<proteinExistence type="predicted"/>
<name>A0A6J4VBM7_9BACT</name>
<evidence type="ECO:0000313" key="1">
    <source>
        <dbReference type="EMBL" id="CAA9572918.1"/>
    </source>
</evidence>
<protein>
    <submittedName>
        <fullName evidence="1">Uncharacterized protein</fullName>
    </submittedName>
</protein>
<dbReference type="EMBL" id="CADCWK010000333">
    <property type="protein sequence ID" value="CAA9572918.1"/>
    <property type="molecule type" value="Genomic_DNA"/>
</dbReference>
<sequence>MARRYVDDRPSETGQNPLVPLPSRAIVNAAYDVQDERVFDIVAAHPRVAALLDEIVVRTPQYFPEASGLVIRSQNDPEDGSLSWYVVIRVTDPADVATTQLHRFDHEWWLDAGAMVDPELIVTIEPA</sequence>
<accession>A0A6J4VBM7</accession>
<organism evidence="1">
    <name type="scientific">uncultured Thermomicrobiales bacterium</name>
    <dbReference type="NCBI Taxonomy" id="1645740"/>
    <lineage>
        <taxon>Bacteria</taxon>
        <taxon>Pseudomonadati</taxon>
        <taxon>Thermomicrobiota</taxon>
        <taxon>Thermomicrobia</taxon>
        <taxon>Thermomicrobiales</taxon>
        <taxon>environmental samples</taxon>
    </lineage>
</organism>
<reference evidence="1" key="1">
    <citation type="submission" date="2020-02" db="EMBL/GenBank/DDBJ databases">
        <authorList>
            <person name="Meier V. D."/>
        </authorList>
    </citation>
    <scope>NUCLEOTIDE SEQUENCE</scope>
    <source>
        <strain evidence="1">AVDCRST_MAG33</strain>
    </source>
</reference>